<gene>
    <name evidence="3" type="primary">PARPA_08877.1 scaffold 35132</name>
</gene>
<name>A0A0B7NIC2_9FUNG</name>
<dbReference type="PANTHER" id="PTHR39477:SF1">
    <property type="entry name" value="BETA-FLANKING PROTEIN"/>
    <property type="match status" value="1"/>
</dbReference>
<feature type="region of interest" description="Disordered" evidence="1">
    <location>
        <begin position="186"/>
        <end position="208"/>
    </location>
</feature>
<evidence type="ECO:0000313" key="3">
    <source>
        <dbReference type="EMBL" id="CEP14690.1"/>
    </source>
</evidence>
<dbReference type="InterPro" id="IPR056138">
    <property type="entry name" value="DUF7721"/>
</dbReference>
<dbReference type="Proteomes" id="UP000054107">
    <property type="component" value="Unassembled WGS sequence"/>
</dbReference>
<evidence type="ECO:0000259" key="2">
    <source>
        <dbReference type="Pfam" id="PF24845"/>
    </source>
</evidence>
<keyword evidence="4" id="KW-1185">Reference proteome</keyword>
<proteinExistence type="predicted"/>
<evidence type="ECO:0000256" key="1">
    <source>
        <dbReference type="SAM" id="MobiDB-lite"/>
    </source>
</evidence>
<feature type="domain" description="DUF7721" evidence="2">
    <location>
        <begin position="26"/>
        <end position="109"/>
    </location>
</feature>
<sequence length="208" mass="21670">MNYGESNSYQGGESNSYQGGGYEKPDASRVASYAKQHYQDNDDDDKSDLFGSVLSKVLNNGDHEQGILESEAQNAARAHEQVYTHENNVSSRDMGSAAAMQAFKMFSSNNSNGGGSSNELVGLAMGEAMKLFNKQGGSASGANQSEMLQSAAMMAMKLFMTQKSGGSGDSSSGGIGQIMGLLGSLGGGGGQQQQQQQSGIASMLGKFL</sequence>
<dbReference type="OrthoDB" id="2290255at2759"/>
<feature type="region of interest" description="Disordered" evidence="1">
    <location>
        <begin position="1"/>
        <end position="47"/>
    </location>
</feature>
<dbReference type="AlphaFoldDB" id="A0A0B7NIC2"/>
<protein>
    <recommendedName>
        <fullName evidence="2">DUF7721 domain-containing protein</fullName>
    </recommendedName>
</protein>
<organism evidence="3 4">
    <name type="scientific">Parasitella parasitica</name>
    <dbReference type="NCBI Taxonomy" id="35722"/>
    <lineage>
        <taxon>Eukaryota</taxon>
        <taxon>Fungi</taxon>
        <taxon>Fungi incertae sedis</taxon>
        <taxon>Mucoromycota</taxon>
        <taxon>Mucoromycotina</taxon>
        <taxon>Mucoromycetes</taxon>
        <taxon>Mucorales</taxon>
        <taxon>Mucorineae</taxon>
        <taxon>Mucoraceae</taxon>
        <taxon>Parasitella</taxon>
    </lineage>
</organism>
<dbReference type="EMBL" id="LN731665">
    <property type="protein sequence ID" value="CEP14690.1"/>
    <property type="molecule type" value="Genomic_DNA"/>
</dbReference>
<dbReference type="Pfam" id="PF24845">
    <property type="entry name" value="DUF7721"/>
    <property type="match status" value="1"/>
</dbReference>
<dbReference type="STRING" id="35722.A0A0B7NIC2"/>
<reference evidence="3 4" key="1">
    <citation type="submission" date="2014-09" db="EMBL/GenBank/DDBJ databases">
        <authorList>
            <person name="Ellenberger Sabrina"/>
        </authorList>
    </citation>
    <scope>NUCLEOTIDE SEQUENCE [LARGE SCALE GENOMIC DNA]</scope>
    <source>
        <strain evidence="3 4">CBS 412.66</strain>
    </source>
</reference>
<dbReference type="PANTHER" id="PTHR39477">
    <property type="entry name" value="CHROMOSOME 8, WHOLE GENOME SHOTGUN SEQUENCE"/>
    <property type="match status" value="1"/>
</dbReference>
<evidence type="ECO:0000313" key="4">
    <source>
        <dbReference type="Proteomes" id="UP000054107"/>
    </source>
</evidence>
<accession>A0A0B7NIC2</accession>
<feature type="compositionally biased region" description="Polar residues" evidence="1">
    <location>
        <begin position="1"/>
        <end position="17"/>
    </location>
</feature>